<dbReference type="Proteomes" id="UP000039865">
    <property type="component" value="Unassembled WGS sequence"/>
</dbReference>
<dbReference type="EMBL" id="CCKQ01003849">
    <property type="protein sequence ID" value="CDW74986.1"/>
    <property type="molecule type" value="Genomic_DNA"/>
</dbReference>
<evidence type="ECO:0000313" key="2">
    <source>
        <dbReference type="EMBL" id="CDW74986.1"/>
    </source>
</evidence>
<evidence type="ECO:0000313" key="3">
    <source>
        <dbReference type="Proteomes" id="UP000039865"/>
    </source>
</evidence>
<feature type="compositionally biased region" description="Low complexity" evidence="1">
    <location>
        <begin position="571"/>
        <end position="580"/>
    </location>
</feature>
<name>A0A077ZYG8_STYLE</name>
<organism evidence="2 3">
    <name type="scientific">Stylonychia lemnae</name>
    <name type="common">Ciliate</name>
    <dbReference type="NCBI Taxonomy" id="5949"/>
    <lineage>
        <taxon>Eukaryota</taxon>
        <taxon>Sar</taxon>
        <taxon>Alveolata</taxon>
        <taxon>Ciliophora</taxon>
        <taxon>Intramacronucleata</taxon>
        <taxon>Spirotrichea</taxon>
        <taxon>Stichotrichia</taxon>
        <taxon>Sporadotrichida</taxon>
        <taxon>Oxytrichidae</taxon>
        <taxon>Stylonychinae</taxon>
        <taxon>Stylonychia</taxon>
    </lineage>
</organism>
<dbReference type="InParanoid" id="A0A077ZYG8"/>
<protein>
    <submittedName>
        <fullName evidence="2">Uncharacterized protein</fullName>
    </submittedName>
</protein>
<sequence length="709" mass="83722">MRSGNRLFTVLNEQQQVNEKERRQLIKENKEITNHFESGPNIFNQYFKDQQFNAKKETMKEKHILDFFKQKINVINRYLHQNEDLNDGRRMTKDEFEFQMNIIKEEQNKEIWLRNQQVTPKMYYLSDSDYKDEKSNLHGNNAHNNVLDEKIKRTMDERDNKIKSIEEDINYKLNAIENYQLGQQMQQQEYLNKQLKETDLKGLRQQVFVNPRQTKLRKNIEMLMGELKNIKAIDPDLKIFNSIYRKRQSTYEIKGQSKNQLSSKGKTELNEIDILMEILSAADLRTINQDQEYEQEDNNEVLSDLQTVRIEENPLSDRAITHQEPKRQLMPYINNIEKISRIQTAQNQQKNLEKYNQSQLTLKRAAASQPSLLGFGKNKFTENQLIDIQEKVQLSPLQLDRLTKIDKVLRKTCSTQMKYDFAPGTSLIGGKDYQGRVRNIFLEQRRKLETQVQKVDDEIQQMDQTKIKAKNFEYYSIKDIMSDQWVQQLTNQKQQRNLKIKDQQPLNNLNPIDFIKEHNDEVKNPDSSMKSLKSKSHRNIQDKLSIGNKKQIEDSPGDQNPFEKHQKAKLQKNQSQQQLKSINNSTFEQQFKTQRKPIQILNIDSLKKDIGLFNKEIQDFNKTIFRNQMHNSNTSTQAGVGQFQSQDNYKSQGAIPMLNPNHSTFDNQSYTKLNIMSPQQEAQEKKLESLRPLKKIRKVIQYTTKGVEL</sequence>
<accession>A0A077ZYG8</accession>
<gene>
    <name evidence="2" type="primary">Contig830.g906</name>
    <name evidence="2" type="ORF">STYLEM_3971</name>
</gene>
<keyword evidence="3" id="KW-1185">Reference proteome</keyword>
<feature type="region of interest" description="Disordered" evidence="1">
    <location>
        <begin position="518"/>
        <end position="580"/>
    </location>
</feature>
<dbReference type="AlphaFoldDB" id="A0A077ZYG8"/>
<reference evidence="2 3" key="1">
    <citation type="submission" date="2014-06" db="EMBL/GenBank/DDBJ databases">
        <authorList>
            <person name="Swart Estienne"/>
        </authorList>
    </citation>
    <scope>NUCLEOTIDE SEQUENCE [LARGE SCALE GENOMIC DNA]</scope>
    <source>
        <strain evidence="2 3">130c</strain>
    </source>
</reference>
<proteinExistence type="predicted"/>
<evidence type="ECO:0000256" key="1">
    <source>
        <dbReference type="SAM" id="MobiDB-lite"/>
    </source>
</evidence>